<dbReference type="RefSeq" id="WP_345229799.1">
    <property type="nucleotide sequence ID" value="NZ_BAABIQ010000002.1"/>
</dbReference>
<sequence>MKLFQLQNPLFAFALSLSLTLYSFTYTLAQDQPTQRIVLKANTASVEELIAALAKQAGLNVVYSDISSELPKSEYRIQGNECAAIVTTNVRPN</sequence>
<feature type="signal peptide" evidence="1">
    <location>
        <begin position="1"/>
        <end position="29"/>
    </location>
</feature>
<evidence type="ECO:0000313" key="2">
    <source>
        <dbReference type="EMBL" id="GAA4778862.1"/>
    </source>
</evidence>
<evidence type="ECO:0000313" key="3">
    <source>
        <dbReference type="Proteomes" id="UP001501411"/>
    </source>
</evidence>
<gene>
    <name evidence="2" type="ORF">GCM10023231_01820</name>
</gene>
<dbReference type="EMBL" id="BAABIQ010000002">
    <property type="protein sequence ID" value="GAA4778862.1"/>
    <property type="molecule type" value="Genomic_DNA"/>
</dbReference>
<reference evidence="3" key="1">
    <citation type="journal article" date="2019" name="Int. J. Syst. Evol. Microbiol.">
        <title>The Global Catalogue of Microorganisms (GCM) 10K type strain sequencing project: providing services to taxonomists for standard genome sequencing and annotation.</title>
        <authorList>
            <consortium name="The Broad Institute Genomics Platform"/>
            <consortium name="The Broad Institute Genome Sequencing Center for Infectious Disease"/>
            <person name="Wu L."/>
            <person name="Ma J."/>
        </authorList>
    </citation>
    <scope>NUCLEOTIDE SEQUENCE [LARGE SCALE GENOMIC DNA]</scope>
    <source>
        <strain evidence="3">JCM 18200</strain>
    </source>
</reference>
<accession>A0ABP9ADR3</accession>
<proteinExistence type="predicted"/>
<keyword evidence="3" id="KW-1185">Reference proteome</keyword>
<protein>
    <recommendedName>
        <fullName evidence="4">DUF4974 domain-containing protein</fullName>
    </recommendedName>
</protein>
<comment type="caution">
    <text evidence="2">The sequence shown here is derived from an EMBL/GenBank/DDBJ whole genome shotgun (WGS) entry which is preliminary data.</text>
</comment>
<keyword evidence="1" id="KW-0732">Signal</keyword>
<organism evidence="2 3">
    <name type="scientific">Olivibacter ginsenosidimutans</name>
    <dbReference type="NCBI Taxonomy" id="1176537"/>
    <lineage>
        <taxon>Bacteria</taxon>
        <taxon>Pseudomonadati</taxon>
        <taxon>Bacteroidota</taxon>
        <taxon>Sphingobacteriia</taxon>
        <taxon>Sphingobacteriales</taxon>
        <taxon>Sphingobacteriaceae</taxon>
        <taxon>Olivibacter</taxon>
    </lineage>
</organism>
<evidence type="ECO:0000256" key="1">
    <source>
        <dbReference type="SAM" id="SignalP"/>
    </source>
</evidence>
<name>A0ABP9ADR3_9SPHI</name>
<evidence type="ECO:0008006" key="4">
    <source>
        <dbReference type="Google" id="ProtNLM"/>
    </source>
</evidence>
<dbReference type="Proteomes" id="UP001501411">
    <property type="component" value="Unassembled WGS sequence"/>
</dbReference>
<feature type="chain" id="PRO_5047517511" description="DUF4974 domain-containing protein" evidence="1">
    <location>
        <begin position="30"/>
        <end position="93"/>
    </location>
</feature>